<organism evidence="1 2">
    <name type="scientific">Pseudomonas mangiferae</name>
    <dbReference type="NCBI Taxonomy" id="2593654"/>
    <lineage>
        <taxon>Bacteria</taxon>
        <taxon>Pseudomonadati</taxon>
        <taxon>Pseudomonadota</taxon>
        <taxon>Gammaproteobacteria</taxon>
        <taxon>Pseudomonadales</taxon>
        <taxon>Pseudomonadaceae</taxon>
        <taxon>Pseudomonas</taxon>
    </lineage>
</organism>
<sequence>MIPLQQRTRAFIQARYHIQARIVSPLEFAADGGLTRLEVEVLKNYRGNDFAVGDVVAFTLKFVTLKREEIILGGQFVCVEDLVPGRLLEVCLDGNEEPYDVPLDLCISIQSVTEVPSFDFKVPDVPAVENPKRGRLLGWLKRS</sequence>
<dbReference type="Proteomes" id="UP000315235">
    <property type="component" value="Unassembled WGS sequence"/>
</dbReference>
<dbReference type="RefSeq" id="WP_143488362.1">
    <property type="nucleotide sequence ID" value="NZ_VJOY01000007.1"/>
</dbReference>
<protein>
    <submittedName>
        <fullName evidence="1">Uncharacterized protein</fullName>
    </submittedName>
</protein>
<keyword evidence="2" id="KW-1185">Reference proteome</keyword>
<dbReference type="EMBL" id="VJOY01000007">
    <property type="protein sequence ID" value="TRX74536.1"/>
    <property type="molecule type" value="Genomic_DNA"/>
</dbReference>
<name>A0A553GYF6_9PSED</name>
<evidence type="ECO:0000313" key="1">
    <source>
        <dbReference type="EMBL" id="TRX74536.1"/>
    </source>
</evidence>
<proteinExistence type="predicted"/>
<comment type="caution">
    <text evidence="1">The sequence shown here is derived from an EMBL/GenBank/DDBJ whole genome shotgun (WGS) entry which is preliminary data.</text>
</comment>
<dbReference type="AlphaFoldDB" id="A0A553GYF6"/>
<evidence type="ECO:0000313" key="2">
    <source>
        <dbReference type="Proteomes" id="UP000315235"/>
    </source>
</evidence>
<accession>A0A553GYF6</accession>
<reference evidence="1 2" key="1">
    <citation type="submission" date="2019-07" db="EMBL/GenBank/DDBJ databases">
        <title>Pseudomonas mangiferae sp. nov., isolated from bark of mango tree in Thailand.</title>
        <authorList>
            <person name="Srisuk N."/>
            <person name="Anurat P."/>
        </authorList>
    </citation>
    <scope>NUCLEOTIDE SEQUENCE [LARGE SCALE GENOMIC DNA]</scope>
    <source>
        <strain evidence="1 2">DMKU_BBB3-04</strain>
    </source>
</reference>
<gene>
    <name evidence="1" type="ORF">FM069_11035</name>
</gene>